<dbReference type="PANTHER" id="PTHR44169:SF6">
    <property type="entry name" value="NADPH-DEPENDENT 1-ACYLDIHYDROXYACETONE PHOSPHATE REDUCTASE"/>
    <property type="match status" value="1"/>
</dbReference>
<dbReference type="InterPro" id="IPR002347">
    <property type="entry name" value="SDR_fam"/>
</dbReference>
<dbReference type="EMBL" id="BAAABY010000023">
    <property type="protein sequence ID" value="GAA0466764.1"/>
    <property type="molecule type" value="Genomic_DNA"/>
</dbReference>
<reference evidence="4 5" key="1">
    <citation type="journal article" date="2019" name="Int. J. Syst. Evol. Microbiol.">
        <title>The Global Catalogue of Microorganisms (GCM) 10K type strain sequencing project: providing services to taxonomists for standard genome sequencing and annotation.</title>
        <authorList>
            <consortium name="The Broad Institute Genomics Platform"/>
            <consortium name="The Broad Institute Genome Sequencing Center for Infectious Disease"/>
            <person name="Wu L."/>
            <person name="Ma J."/>
        </authorList>
    </citation>
    <scope>NUCLEOTIDE SEQUENCE [LARGE SCALE GENOMIC DNA]</scope>
    <source>
        <strain evidence="4 5">JCM 4805</strain>
    </source>
</reference>
<keyword evidence="2" id="KW-0560">Oxidoreductase</keyword>
<keyword evidence="5" id="KW-1185">Reference proteome</keyword>
<evidence type="ECO:0000256" key="1">
    <source>
        <dbReference type="ARBA" id="ARBA00006484"/>
    </source>
</evidence>
<comment type="caution">
    <text evidence="4">The sequence shown here is derived from an EMBL/GenBank/DDBJ whole genome shotgun (WGS) entry which is preliminary data.</text>
</comment>
<evidence type="ECO:0000256" key="3">
    <source>
        <dbReference type="RuleBase" id="RU000363"/>
    </source>
</evidence>
<dbReference type="RefSeq" id="WP_346095733.1">
    <property type="nucleotide sequence ID" value="NZ_BAAABY010000023.1"/>
</dbReference>
<evidence type="ECO:0000313" key="4">
    <source>
        <dbReference type="EMBL" id="GAA0466764.1"/>
    </source>
</evidence>
<dbReference type="Gene3D" id="3.40.50.720">
    <property type="entry name" value="NAD(P)-binding Rossmann-like Domain"/>
    <property type="match status" value="1"/>
</dbReference>
<dbReference type="SUPFAM" id="SSF51735">
    <property type="entry name" value="NAD(P)-binding Rossmann-fold domains"/>
    <property type="match status" value="1"/>
</dbReference>
<comment type="similarity">
    <text evidence="1 3">Belongs to the short-chain dehydrogenases/reductases (SDR) family.</text>
</comment>
<protein>
    <submittedName>
        <fullName evidence="4">SDR family NAD(P)-dependent oxidoreductase</fullName>
    </submittedName>
</protein>
<dbReference type="Proteomes" id="UP001500909">
    <property type="component" value="Unassembled WGS sequence"/>
</dbReference>
<dbReference type="PANTHER" id="PTHR44169">
    <property type="entry name" value="NADPH-DEPENDENT 1-ACYLDIHYDROXYACETONE PHOSPHATE REDUCTASE"/>
    <property type="match status" value="1"/>
</dbReference>
<gene>
    <name evidence="4" type="ORF">GCM10010361_33660</name>
</gene>
<dbReference type="PROSITE" id="PS00061">
    <property type="entry name" value="ADH_SHORT"/>
    <property type="match status" value="1"/>
</dbReference>
<dbReference type="PRINTS" id="PR00080">
    <property type="entry name" value="SDRFAMILY"/>
</dbReference>
<evidence type="ECO:0000256" key="2">
    <source>
        <dbReference type="ARBA" id="ARBA00023002"/>
    </source>
</evidence>
<dbReference type="Pfam" id="PF00106">
    <property type="entry name" value="adh_short"/>
    <property type="match status" value="1"/>
</dbReference>
<proteinExistence type="inferred from homology"/>
<accession>A0ABN1A3W6</accession>
<evidence type="ECO:0000313" key="5">
    <source>
        <dbReference type="Proteomes" id="UP001500909"/>
    </source>
</evidence>
<organism evidence="4 5">
    <name type="scientific">Streptomyces olivaceiscleroticus</name>
    <dbReference type="NCBI Taxonomy" id="68245"/>
    <lineage>
        <taxon>Bacteria</taxon>
        <taxon>Bacillati</taxon>
        <taxon>Actinomycetota</taxon>
        <taxon>Actinomycetes</taxon>
        <taxon>Kitasatosporales</taxon>
        <taxon>Streptomycetaceae</taxon>
        <taxon>Streptomyces</taxon>
    </lineage>
</organism>
<name>A0ABN1A3W6_9ACTN</name>
<dbReference type="InterPro" id="IPR020904">
    <property type="entry name" value="Sc_DH/Rdtase_CS"/>
</dbReference>
<sequence length="247" mass="26666">MHITGNTLFIPGATSGIGLALARRFKDRGNTVVVGGRRTELLKELRDEGFGVVHIDTADPKSITQAATQVIAEYPDLDTLINMAGIMVAEDWHTAEGFLSVAEDTVNVNLLGPIRLIAAFTEQLQSRPAATIVNVSSGLASVPLARTATYSATKAAIHALSEAIRVQYSDTSVQVIELVPPVVRTGLADTARNPRAIPLDDFADNVIALLESQPEAHEILVDQVKLQRYAERRGDYEKVFGLINGQQ</sequence>
<dbReference type="PRINTS" id="PR00081">
    <property type="entry name" value="GDHRDH"/>
</dbReference>
<dbReference type="InterPro" id="IPR036291">
    <property type="entry name" value="NAD(P)-bd_dom_sf"/>
</dbReference>